<dbReference type="KEGG" id="maic:MAIC_00020"/>
<accession>A0AAD1HI81</accession>
<feature type="compositionally biased region" description="Basic residues" evidence="1">
    <location>
        <begin position="140"/>
        <end position="153"/>
    </location>
</feature>
<protein>
    <recommendedName>
        <fullName evidence="4">NLP/P60 protein</fullName>
    </recommendedName>
</protein>
<name>A0AAD1HI81_9MYCO</name>
<feature type="region of interest" description="Disordered" evidence="1">
    <location>
        <begin position="136"/>
        <end position="162"/>
    </location>
</feature>
<evidence type="ECO:0000256" key="1">
    <source>
        <dbReference type="SAM" id="MobiDB-lite"/>
    </source>
</evidence>
<feature type="region of interest" description="Disordered" evidence="1">
    <location>
        <begin position="195"/>
        <end position="258"/>
    </location>
</feature>
<proteinExistence type="predicted"/>
<dbReference type="Proteomes" id="UP000467327">
    <property type="component" value="Chromosome"/>
</dbReference>
<organism evidence="2 3">
    <name type="scientific">Mycolicibacterium aichiense</name>
    <dbReference type="NCBI Taxonomy" id="1799"/>
    <lineage>
        <taxon>Bacteria</taxon>
        <taxon>Bacillati</taxon>
        <taxon>Actinomycetota</taxon>
        <taxon>Actinomycetes</taxon>
        <taxon>Mycobacteriales</taxon>
        <taxon>Mycobacteriaceae</taxon>
        <taxon>Mycolicibacterium</taxon>
    </lineage>
</organism>
<evidence type="ECO:0000313" key="3">
    <source>
        <dbReference type="Proteomes" id="UP000467327"/>
    </source>
</evidence>
<reference evidence="2 3" key="1">
    <citation type="journal article" date="2019" name="Emerg. Microbes Infect.">
        <title>Comprehensive subspecies identification of 175 nontuberculous mycobacteria species based on 7547 genomic profiles.</title>
        <authorList>
            <person name="Matsumoto Y."/>
            <person name="Kinjo T."/>
            <person name="Motooka D."/>
            <person name="Nabeya D."/>
            <person name="Jung N."/>
            <person name="Uechi K."/>
            <person name="Horii T."/>
            <person name="Iida T."/>
            <person name="Fujita J."/>
            <person name="Nakamura S."/>
        </authorList>
    </citation>
    <scope>NUCLEOTIDE SEQUENCE [LARGE SCALE GENOMIC DNA]</scope>
    <source>
        <strain evidence="2 3">JCM 6376</strain>
    </source>
</reference>
<dbReference type="AlphaFoldDB" id="A0AAD1HI81"/>
<evidence type="ECO:0008006" key="4">
    <source>
        <dbReference type="Google" id="ProtNLM"/>
    </source>
</evidence>
<sequence>MVSAGSAFAEPEVDELAKLNELTKQAQELIETAQSVQLDLDRKLQLQSAAEQKHTDDVAALESTRAQLADYQGTVDRAAAAIYTGGSTDSVTAFFAAASPQRLIDQLAVQRTITDQITGQLQKFREAQRQAAVAAAASGIRRHRQSGRRRRRDVRADLETKQSEVEGQVRLVRATYALPAAQQALLGPGAIPTVGMSGLTPTPEPSRPTSSRPSGCAVHRWRAPGPDSRSSERPCHRHHDRLGHGAGRCDQRRRAKPG</sequence>
<evidence type="ECO:0000313" key="2">
    <source>
        <dbReference type="EMBL" id="BBX05199.1"/>
    </source>
</evidence>
<dbReference type="EMBL" id="AP022561">
    <property type="protein sequence ID" value="BBX05199.1"/>
    <property type="molecule type" value="Genomic_DNA"/>
</dbReference>
<gene>
    <name evidence="2" type="ORF">MAIC_00020</name>
</gene>
<keyword evidence="3" id="KW-1185">Reference proteome</keyword>